<dbReference type="Proteomes" id="UP000183275">
    <property type="component" value="Unassembled WGS sequence"/>
</dbReference>
<name>A0A1I0M215_9EURY</name>
<dbReference type="Gene3D" id="1.10.10.10">
    <property type="entry name" value="Winged helix-like DNA-binding domain superfamily/Winged helix DNA-binding domain"/>
    <property type="match status" value="1"/>
</dbReference>
<gene>
    <name evidence="2" type="ORF">SAMN05216285_0265</name>
</gene>
<dbReference type="AlphaFoldDB" id="A0A1I0M215"/>
<sequence length="123" mass="14188">MRDIMVGSSTEFDTVLELCQDQHRRIILAVLAYEKRSLTVNDLRQTIIEHNHHKPITEIPEEETTQIRLSLIHTHIPKLEAFSLVDYDQERQVVEPTIQFDQLEPQLSVILDADPGLEPPIAL</sequence>
<organism evidence="2 3">
    <name type="scientific">Natrinema salifodinae</name>
    <dbReference type="NCBI Taxonomy" id="1202768"/>
    <lineage>
        <taxon>Archaea</taxon>
        <taxon>Methanobacteriati</taxon>
        <taxon>Methanobacteriota</taxon>
        <taxon>Stenosarchaea group</taxon>
        <taxon>Halobacteria</taxon>
        <taxon>Halobacteriales</taxon>
        <taxon>Natrialbaceae</taxon>
        <taxon>Natrinema</taxon>
    </lineage>
</organism>
<accession>A0A1I0M215</accession>
<reference evidence="3" key="1">
    <citation type="submission" date="2016-10" db="EMBL/GenBank/DDBJ databases">
        <authorList>
            <person name="Varghese N."/>
        </authorList>
    </citation>
    <scope>NUCLEOTIDE SEQUENCE [LARGE SCALE GENOMIC DNA]</scope>
    <source>
        <strain evidence="3">CGMCC 1.12284</strain>
    </source>
</reference>
<protein>
    <recommendedName>
        <fullName evidence="1">DUF7344 domain-containing protein</fullName>
    </recommendedName>
</protein>
<feature type="domain" description="DUF7344" evidence="1">
    <location>
        <begin position="17"/>
        <end position="95"/>
    </location>
</feature>
<evidence type="ECO:0000259" key="1">
    <source>
        <dbReference type="Pfam" id="PF24035"/>
    </source>
</evidence>
<keyword evidence="3" id="KW-1185">Reference proteome</keyword>
<evidence type="ECO:0000313" key="2">
    <source>
        <dbReference type="EMBL" id="SEV81796.1"/>
    </source>
</evidence>
<dbReference type="InterPro" id="IPR055768">
    <property type="entry name" value="DUF7344"/>
</dbReference>
<dbReference type="EMBL" id="FOIS01000001">
    <property type="protein sequence ID" value="SEV81796.1"/>
    <property type="molecule type" value="Genomic_DNA"/>
</dbReference>
<dbReference type="InterPro" id="IPR036388">
    <property type="entry name" value="WH-like_DNA-bd_sf"/>
</dbReference>
<evidence type="ECO:0000313" key="3">
    <source>
        <dbReference type="Proteomes" id="UP000183275"/>
    </source>
</evidence>
<dbReference type="Pfam" id="PF24035">
    <property type="entry name" value="DUF7344"/>
    <property type="match status" value="1"/>
</dbReference>
<proteinExistence type="predicted"/>